<dbReference type="InterPro" id="IPR002024">
    <property type="entry name" value="Bacterioferritin"/>
</dbReference>
<keyword evidence="5 7" id="KW-0479">Metal-binding</keyword>
<dbReference type="Gene3D" id="1.20.1260.10">
    <property type="match status" value="1"/>
</dbReference>
<keyword evidence="6 7" id="KW-0408">Iron</keyword>
<dbReference type="InterPro" id="IPR009040">
    <property type="entry name" value="Ferritin-like_diiron"/>
</dbReference>
<feature type="binding site" evidence="8">
    <location>
        <position position="52"/>
    </location>
    <ligand>
        <name>Fe cation</name>
        <dbReference type="ChEBI" id="CHEBI:24875"/>
        <label>1</label>
    </ligand>
</feature>
<protein>
    <recommendedName>
        <fullName evidence="7">Bacterioferritin</fullName>
        <ecNumber evidence="7">1.16.3.1</ecNumber>
    </recommendedName>
</protein>
<comment type="similarity">
    <text evidence="2 7">Belongs to the bacterioferritin family.</text>
</comment>
<dbReference type="GO" id="GO:0004322">
    <property type="term" value="F:ferroxidase activity"/>
    <property type="evidence" value="ECO:0007669"/>
    <property type="project" value="UniProtKB-EC"/>
</dbReference>
<evidence type="ECO:0000256" key="2">
    <source>
        <dbReference type="ARBA" id="ARBA00008093"/>
    </source>
</evidence>
<dbReference type="InterPro" id="IPR009078">
    <property type="entry name" value="Ferritin-like_SF"/>
</dbReference>
<feature type="binding site" evidence="8">
    <location>
        <position position="134"/>
    </location>
    <ligand>
        <name>Fe cation</name>
        <dbReference type="ChEBI" id="CHEBI:24875"/>
        <label>2</label>
    </ligand>
</feature>
<dbReference type="PROSITE" id="PS50905">
    <property type="entry name" value="FERRITIN_LIKE"/>
    <property type="match status" value="1"/>
</dbReference>
<dbReference type="NCBIfam" id="TIGR00754">
    <property type="entry name" value="bfr"/>
    <property type="match status" value="1"/>
</dbReference>
<gene>
    <name evidence="10" type="primary">bfr</name>
    <name evidence="10" type="ORF">WBAF_0204</name>
</gene>
<dbReference type="EMBL" id="OUNF01000044">
    <property type="protein sequence ID" value="SPP33759.1"/>
    <property type="molecule type" value="Genomic_DNA"/>
</dbReference>
<evidence type="ECO:0000313" key="10">
    <source>
        <dbReference type="EMBL" id="SPP33759.1"/>
    </source>
</evidence>
<dbReference type="EC" id="1.16.3.1" evidence="7"/>
<comment type="catalytic activity">
    <reaction evidence="7">
        <text>4 Fe(2+) + O2 + 4 H(+) = 4 Fe(3+) + 2 H2O</text>
        <dbReference type="Rhea" id="RHEA:11148"/>
        <dbReference type="ChEBI" id="CHEBI:15377"/>
        <dbReference type="ChEBI" id="CHEBI:15378"/>
        <dbReference type="ChEBI" id="CHEBI:15379"/>
        <dbReference type="ChEBI" id="CHEBI:29033"/>
        <dbReference type="ChEBI" id="CHEBI:29034"/>
        <dbReference type="EC" id="1.16.3.1"/>
    </reaction>
</comment>
<proteinExistence type="inferred from homology"/>
<reference evidence="10" key="1">
    <citation type="submission" date="2018-04" db="EMBL/GenBank/DDBJ databases">
        <authorList>
            <person name="Go L.Y."/>
            <person name="Mitchell J.A."/>
        </authorList>
    </citation>
    <scope>NUCLEOTIDE SEQUENCE</scope>
    <source>
        <strain evidence="10">WBAF</strain>
    </source>
</reference>
<evidence type="ECO:0000256" key="4">
    <source>
        <dbReference type="ARBA" id="ARBA00022617"/>
    </source>
</evidence>
<comment type="function">
    <text evidence="7">Iron-storage protein, whose ferroxidase center binds Fe(2+), oxidizes it using dioxygen to Fe(3+), and participates in the subsequent Fe(3+) oxide mineral core formation within the central cavity of the BFR protein shell.</text>
</comment>
<feature type="binding site" evidence="8">
    <location>
        <position position="49"/>
    </location>
    <ligand>
        <name>Fe cation</name>
        <dbReference type="ChEBI" id="CHEBI:24875"/>
        <label>1</label>
    </ligand>
</feature>
<dbReference type="AlphaFoldDB" id="A0A3B0JF32"/>
<evidence type="ECO:0000256" key="1">
    <source>
        <dbReference type="ARBA" id="ARBA00001970"/>
    </source>
</evidence>
<feature type="binding site" evidence="8">
    <location>
        <position position="16"/>
    </location>
    <ligand>
        <name>Fe cation</name>
        <dbReference type="ChEBI" id="CHEBI:24875"/>
        <label>1</label>
    </ligand>
</feature>
<sequence>MNKEIVEHLNKLLTHELTSVRQYLLHSAILKDKKINRFAEKMRNELNEELGHANKLAERILLLNGVPNFQDTNQISKYDGKFTKDTIQKILEDNLKLEEEGIKGIREAISVAEKEKDVISVMLLEELLKNEEEHLHWIKGQIDLIELMGIENYLRTQI</sequence>
<name>A0A3B0JF32_9RICK</name>
<dbReference type="GO" id="GO:0006879">
    <property type="term" value="P:intracellular iron ion homeostasis"/>
    <property type="evidence" value="ECO:0007669"/>
    <property type="project" value="UniProtKB-KW"/>
</dbReference>
<feature type="binding site" evidence="8">
    <location>
        <position position="131"/>
    </location>
    <ligand>
        <name>Fe cation</name>
        <dbReference type="ChEBI" id="CHEBI:24875"/>
        <label>1</label>
    </ligand>
</feature>
<organism evidence="10">
    <name type="scientific">Wolbachia endosymbiont of Aleurodicus floccissimus</name>
    <dbReference type="NCBI Taxonomy" id="2152762"/>
    <lineage>
        <taxon>Bacteria</taxon>
        <taxon>Pseudomonadati</taxon>
        <taxon>Pseudomonadota</taxon>
        <taxon>Alphaproteobacteria</taxon>
        <taxon>Rickettsiales</taxon>
        <taxon>Anaplasmataceae</taxon>
        <taxon>Wolbachieae</taxon>
        <taxon>Wolbachia</taxon>
    </lineage>
</organism>
<evidence type="ECO:0000256" key="5">
    <source>
        <dbReference type="ARBA" id="ARBA00022723"/>
    </source>
</evidence>
<dbReference type="SUPFAM" id="SSF47240">
    <property type="entry name" value="Ferritin-like"/>
    <property type="match status" value="1"/>
</dbReference>
<evidence type="ECO:0000256" key="8">
    <source>
        <dbReference type="PIRSR" id="PIRSR002560-1"/>
    </source>
</evidence>
<dbReference type="PRINTS" id="PR00601">
    <property type="entry name" value="BACFERRITIN"/>
</dbReference>
<dbReference type="PANTHER" id="PTHR30295">
    <property type="entry name" value="BACTERIOFERRITIN"/>
    <property type="match status" value="1"/>
</dbReference>
<feature type="binding site" evidence="8">
    <location>
        <position position="131"/>
    </location>
    <ligand>
        <name>Fe cation</name>
        <dbReference type="ChEBI" id="CHEBI:24875"/>
        <label>2</label>
    </ligand>
</feature>
<dbReference type="GO" id="GO:0008199">
    <property type="term" value="F:ferric iron binding"/>
    <property type="evidence" value="ECO:0007669"/>
    <property type="project" value="InterPro"/>
</dbReference>
<feature type="binding site" evidence="8">
    <location>
        <position position="48"/>
    </location>
    <ligand>
        <name>Fe cation</name>
        <dbReference type="ChEBI" id="CHEBI:24875"/>
        <label>3</label>
    </ligand>
</feature>
<evidence type="ECO:0000256" key="7">
    <source>
        <dbReference type="PIRNR" id="PIRNR002560"/>
    </source>
</evidence>
<comment type="cofactor">
    <cofactor evidence="1">
        <name>heme b</name>
        <dbReference type="ChEBI" id="CHEBI:60344"/>
    </cofactor>
</comment>
<dbReference type="PIRSF" id="PIRSF002560">
    <property type="entry name" value="Bacterioferritin"/>
    <property type="match status" value="1"/>
</dbReference>
<dbReference type="GO" id="GO:0020037">
    <property type="term" value="F:heme binding"/>
    <property type="evidence" value="ECO:0007669"/>
    <property type="project" value="TreeGrafter"/>
</dbReference>
<evidence type="ECO:0000259" key="9">
    <source>
        <dbReference type="PROSITE" id="PS50905"/>
    </source>
</evidence>
<feature type="binding site" evidence="8">
    <location>
        <position position="49"/>
    </location>
    <ligand>
        <name>Fe cation</name>
        <dbReference type="ChEBI" id="CHEBI:24875"/>
        <label>2</label>
    </ligand>
</feature>
<dbReference type="InterPro" id="IPR008331">
    <property type="entry name" value="Ferritin_DPS_dom"/>
</dbReference>
<evidence type="ECO:0000256" key="3">
    <source>
        <dbReference type="ARBA" id="ARBA00022434"/>
    </source>
</evidence>
<feature type="binding site" evidence="8">
    <location>
        <position position="98"/>
    </location>
    <ligand>
        <name>Fe cation</name>
        <dbReference type="ChEBI" id="CHEBI:24875"/>
        <label>2</label>
    </ligand>
</feature>
<dbReference type="PANTHER" id="PTHR30295:SF0">
    <property type="entry name" value="BACTERIOFERRITIN"/>
    <property type="match status" value="1"/>
</dbReference>
<keyword evidence="3 7" id="KW-0409">Iron storage</keyword>
<keyword evidence="4" id="KW-0349">Heme</keyword>
<dbReference type="GO" id="GO:0006826">
    <property type="term" value="P:iron ion transport"/>
    <property type="evidence" value="ECO:0007669"/>
    <property type="project" value="InterPro"/>
</dbReference>
<dbReference type="InterPro" id="IPR012347">
    <property type="entry name" value="Ferritin-like"/>
</dbReference>
<evidence type="ECO:0000256" key="6">
    <source>
        <dbReference type="ARBA" id="ARBA00023004"/>
    </source>
</evidence>
<dbReference type="GO" id="GO:0005829">
    <property type="term" value="C:cytosol"/>
    <property type="evidence" value="ECO:0007669"/>
    <property type="project" value="TreeGrafter"/>
</dbReference>
<feature type="domain" description="Ferritin-like diiron" evidence="9">
    <location>
        <begin position="1"/>
        <end position="149"/>
    </location>
</feature>
<dbReference type="Pfam" id="PF00210">
    <property type="entry name" value="Ferritin"/>
    <property type="match status" value="1"/>
</dbReference>
<keyword evidence="10" id="KW-0560">Oxidoreductase</keyword>
<accession>A0A3B0JF32</accession>